<dbReference type="RefSeq" id="WP_145249792.1">
    <property type="nucleotide sequence ID" value="NZ_CP036278.1"/>
</dbReference>
<feature type="transmembrane region" description="Helical" evidence="9">
    <location>
        <begin position="183"/>
        <end position="208"/>
    </location>
</feature>
<comment type="subcellular location">
    <subcellularLocation>
        <location evidence="1">Cell membrane</location>
        <topology evidence="1">Multi-pass membrane protein</topology>
    </subcellularLocation>
</comment>
<feature type="transmembrane region" description="Helical" evidence="9">
    <location>
        <begin position="29"/>
        <end position="46"/>
    </location>
</feature>
<dbReference type="KEGG" id="amuc:Pan181_44100"/>
<feature type="transmembrane region" description="Helical" evidence="9">
    <location>
        <begin position="300"/>
        <end position="324"/>
    </location>
</feature>
<dbReference type="Gene3D" id="1.20.1530.20">
    <property type="match status" value="1"/>
</dbReference>
<dbReference type="Gene3D" id="3.40.50.720">
    <property type="entry name" value="NAD(P)-binding Rossmann-like Domain"/>
    <property type="match status" value="1"/>
</dbReference>
<keyword evidence="6 9" id="KW-1133">Transmembrane helix</keyword>
<evidence type="ECO:0000256" key="1">
    <source>
        <dbReference type="ARBA" id="ARBA00004651"/>
    </source>
</evidence>
<keyword evidence="3" id="KW-0050">Antiport</keyword>
<organism evidence="12 13">
    <name type="scientific">Aeoliella mucimassa</name>
    <dbReference type="NCBI Taxonomy" id="2527972"/>
    <lineage>
        <taxon>Bacteria</taxon>
        <taxon>Pseudomonadati</taxon>
        <taxon>Planctomycetota</taxon>
        <taxon>Planctomycetia</taxon>
        <taxon>Pirellulales</taxon>
        <taxon>Lacipirellulaceae</taxon>
        <taxon>Aeoliella</taxon>
    </lineage>
</organism>
<dbReference type="GO" id="GO:0015297">
    <property type="term" value="F:antiporter activity"/>
    <property type="evidence" value="ECO:0007669"/>
    <property type="project" value="UniProtKB-KW"/>
</dbReference>
<evidence type="ECO:0000256" key="8">
    <source>
        <dbReference type="ARBA" id="ARBA00023136"/>
    </source>
</evidence>
<dbReference type="Proteomes" id="UP000315750">
    <property type="component" value="Chromosome"/>
</dbReference>
<feature type="domain" description="Cation/H+ exchanger transmembrane" evidence="10">
    <location>
        <begin position="18"/>
        <end position="397"/>
    </location>
</feature>
<feature type="transmembrane region" description="Helical" evidence="9">
    <location>
        <begin position="58"/>
        <end position="78"/>
    </location>
</feature>
<evidence type="ECO:0000256" key="6">
    <source>
        <dbReference type="ARBA" id="ARBA00022989"/>
    </source>
</evidence>
<keyword evidence="13" id="KW-1185">Reference proteome</keyword>
<evidence type="ECO:0000256" key="5">
    <source>
        <dbReference type="ARBA" id="ARBA00022692"/>
    </source>
</evidence>
<keyword evidence="5 9" id="KW-0812">Transmembrane</keyword>
<evidence type="ECO:0000259" key="10">
    <source>
        <dbReference type="Pfam" id="PF00999"/>
    </source>
</evidence>
<feature type="transmembrane region" description="Helical" evidence="9">
    <location>
        <begin position="119"/>
        <end position="139"/>
    </location>
</feature>
<dbReference type="InterPro" id="IPR036291">
    <property type="entry name" value="NAD(P)-bd_dom_sf"/>
</dbReference>
<dbReference type="OrthoDB" id="570124at2"/>
<proteinExistence type="predicted"/>
<feature type="transmembrane region" description="Helical" evidence="9">
    <location>
        <begin position="276"/>
        <end position="294"/>
    </location>
</feature>
<evidence type="ECO:0000256" key="4">
    <source>
        <dbReference type="ARBA" id="ARBA00022475"/>
    </source>
</evidence>
<dbReference type="GO" id="GO:0005886">
    <property type="term" value="C:plasma membrane"/>
    <property type="evidence" value="ECO:0007669"/>
    <property type="project" value="UniProtKB-SubCell"/>
</dbReference>
<feature type="transmembrane region" description="Helical" evidence="9">
    <location>
        <begin position="220"/>
        <end position="240"/>
    </location>
</feature>
<dbReference type="Pfam" id="PF00999">
    <property type="entry name" value="Na_H_Exchanger"/>
    <property type="match status" value="1"/>
</dbReference>
<dbReference type="InterPro" id="IPR006153">
    <property type="entry name" value="Cation/H_exchanger_TM"/>
</dbReference>
<evidence type="ECO:0000256" key="7">
    <source>
        <dbReference type="ARBA" id="ARBA00023065"/>
    </source>
</evidence>
<dbReference type="PANTHER" id="PTHR32507">
    <property type="entry name" value="NA(+)/H(+) ANTIPORTER 1"/>
    <property type="match status" value="1"/>
</dbReference>
<gene>
    <name evidence="12" type="primary">nhaP</name>
    <name evidence="12" type="ORF">Pan181_44100</name>
</gene>
<keyword evidence="8 9" id="KW-0472">Membrane</keyword>
<keyword evidence="2" id="KW-0813">Transport</keyword>
<dbReference type="Pfam" id="PF02254">
    <property type="entry name" value="TrkA_N"/>
    <property type="match status" value="1"/>
</dbReference>
<evidence type="ECO:0000313" key="13">
    <source>
        <dbReference type="Proteomes" id="UP000315750"/>
    </source>
</evidence>
<evidence type="ECO:0000259" key="11">
    <source>
        <dbReference type="Pfam" id="PF02254"/>
    </source>
</evidence>
<keyword evidence="4" id="KW-1003">Cell membrane</keyword>
<dbReference type="GO" id="GO:1902600">
    <property type="term" value="P:proton transmembrane transport"/>
    <property type="evidence" value="ECO:0007669"/>
    <property type="project" value="InterPro"/>
</dbReference>
<dbReference type="InterPro" id="IPR003148">
    <property type="entry name" value="RCK_N"/>
</dbReference>
<keyword evidence="7" id="KW-0406">Ion transport</keyword>
<dbReference type="InterPro" id="IPR038770">
    <property type="entry name" value="Na+/solute_symporter_sf"/>
</dbReference>
<evidence type="ECO:0000256" key="9">
    <source>
        <dbReference type="SAM" id="Phobius"/>
    </source>
</evidence>
<evidence type="ECO:0000256" key="3">
    <source>
        <dbReference type="ARBA" id="ARBA00022449"/>
    </source>
</evidence>
<feature type="domain" description="RCK N-terminal" evidence="11">
    <location>
        <begin position="409"/>
        <end position="513"/>
    </location>
</feature>
<feature type="transmembrane region" description="Helical" evidence="9">
    <location>
        <begin position="371"/>
        <end position="392"/>
    </location>
</feature>
<dbReference type="EMBL" id="CP036278">
    <property type="protein sequence ID" value="QDU58178.1"/>
    <property type="molecule type" value="Genomic_DNA"/>
</dbReference>
<evidence type="ECO:0000256" key="2">
    <source>
        <dbReference type="ARBA" id="ARBA00022448"/>
    </source>
</evidence>
<evidence type="ECO:0000313" key="12">
    <source>
        <dbReference type="EMBL" id="QDU58178.1"/>
    </source>
</evidence>
<dbReference type="SUPFAM" id="SSF51735">
    <property type="entry name" value="NAD(P)-binding Rossmann-fold domains"/>
    <property type="match status" value="1"/>
</dbReference>
<feature type="transmembrane region" description="Helical" evidence="9">
    <location>
        <begin position="6"/>
        <end position="24"/>
    </location>
</feature>
<dbReference type="AlphaFoldDB" id="A0A518ATX4"/>
<name>A0A518ATX4_9BACT</name>
<accession>A0A518ATX4</accession>
<feature type="transmembrane region" description="Helical" evidence="9">
    <location>
        <begin position="90"/>
        <end position="113"/>
    </location>
</feature>
<feature type="transmembrane region" description="Helical" evidence="9">
    <location>
        <begin position="336"/>
        <end position="359"/>
    </location>
</feature>
<reference evidence="12 13" key="1">
    <citation type="submission" date="2019-02" db="EMBL/GenBank/DDBJ databases">
        <title>Deep-cultivation of Planctomycetes and their phenomic and genomic characterization uncovers novel biology.</title>
        <authorList>
            <person name="Wiegand S."/>
            <person name="Jogler M."/>
            <person name="Boedeker C."/>
            <person name="Pinto D."/>
            <person name="Vollmers J."/>
            <person name="Rivas-Marin E."/>
            <person name="Kohn T."/>
            <person name="Peeters S.H."/>
            <person name="Heuer A."/>
            <person name="Rast P."/>
            <person name="Oberbeckmann S."/>
            <person name="Bunk B."/>
            <person name="Jeske O."/>
            <person name="Meyerdierks A."/>
            <person name="Storesund J.E."/>
            <person name="Kallscheuer N."/>
            <person name="Luecker S."/>
            <person name="Lage O.M."/>
            <person name="Pohl T."/>
            <person name="Merkel B.J."/>
            <person name="Hornburger P."/>
            <person name="Mueller R.-W."/>
            <person name="Bruemmer F."/>
            <person name="Labrenz M."/>
            <person name="Spormann A.M."/>
            <person name="Op den Camp H."/>
            <person name="Overmann J."/>
            <person name="Amann R."/>
            <person name="Jetten M.S.M."/>
            <person name="Mascher T."/>
            <person name="Medema M.H."/>
            <person name="Devos D.P."/>
            <person name="Kaster A.-K."/>
            <person name="Ovreas L."/>
            <person name="Rohde M."/>
            <person name="Galperin M.Y."/>
            <person name="Jogler C."/>
        </authorList>
    </citation>
    <scope>NUCLEOTIDE SEQUENCE [LARGE SCALE GENOMIC DNA]</scope>
    <source>
        <strain evidence="12 13">Pan181</strain>
    </source>
</reference>
<sequence>MDSLPTPIYLSLLLTVGIAAQWLAWRFKLPAIVLLLFFGFGLGYLVGPPEDYLEGSSILFPMVSLAVGVILFEGGLSLSFKEIRDHSGVVIRLVTIGLLITAVLTALAAHWLVGFSWPMAALVGALLTVSGPTVILPLLRQVRPERKLGSVVKWEGIINDPIGAVLAALVYEAVAHPSADTMAHGTLVALGKTVVIGIGLGYIGGWGIRELMRRYLVPDYLQNPVILALVLMAFAVSNLLQPESGLVTVTALGMYLANQHKVTIKHVIEFKENLRVLLLSVLFIALASRIQPTAEQLKDVGWGGAVMVLMLILVVRPLAVFISTIGSELTQKQRMFLAWIHPRGIVAASVATLFAFGIAKNNSEYAAEGDKLVLITFLTVVGTVTIYGLSLGPLARWLGLSREDPQGVMFVGATPVNREIAKALKNEGFSTLMVDTNPENISAARMDGLSVCYASIGSEFVHSETDLGDVGKLLAMTPNDEVNTLAVSQFAEQFGSANVYQLALHEKTSERHQRIPSHLRGRILFTQDLTEDRLRELYEDGYRIKKTTLSDDFTLDDFRTKYGETAVIMFLVPEKGRLRVLATNSELTPQAGNKVIALVSGEHSNTSGSGTRPAMG</sequence>
<dbReference type="PANTHER" id="PTHR32507:SF0">
    <property type="entry name" value="NA(+)_H(+) ANTIPORTER 2-RELATED"/>
    <property type="match status" value="1"/>
</dbReference>
<dbReference type="GO" id="GO:0006813">
    <property type="term" value="P:potassium ion transport"/>
    <property type="evidence" value="ECO:0007669"/>
    <property type="project" value="InterPro"/>
</dbReference>
<protein>
    <submittedName>
        <fullName evidence="12">K(+)/H(+) antiporter NhaP</fullName>
    </submittedName>
</protein>